<reference evidence="3" key="1">
    <citation type="submission" date="2021-06" db="EMBL/GenBank/DDBJ databases">
        <title>Parelaphostrongylus tenuis whole genome reference sequence.</title>
        <authorList>
            <person name="Garwood T.J."/>
            <person name="Larsen P.A."/>
            <person name="Fountain-Jones N.M."/>
            <person name="Garbe J.R."/>
            <person name="Macchietto M.G."/>
            <person name="Kania S.A."/>
            <person name="Gerhold R.W."/>
            <person name="Richards J.E."/>
            <person name="Wolf T.M."/>
        </authorList>
    </citation>
    <scope>NUCLEOTIDE SEQUENCE</scope>
    <source>
        <strain evidence="3">MNPRO001-30</strain>
        <tissue evidence="3">Meninges</tissue>
    </source>
</reference>
<dbReference type="InterPro" id="IPR021133">
    <property type="entry name" value="HEAT_type_2"/>
</dbReference>
<gene>
    <name evidence="3" type="ORF">KIN20_006716</name>
</gene>
<dbReference type="SUPFAM" id="SSF48371">
    <property type="entry name" value="ARM repeat"/>
    <property type="match status" value="1"/>
</dbReference>
<comment type="caution">
    <text evidence="3">The sequence shown here is derived from an EMBL/GenBank/DDBJ whole genome shotgun (WGS) entry which is preliminary data.</text>
</comment>
<protein>
    <submittedName>
        <fullName evidence="3">Uncharacterized protein</fullName>
    </submittedName>
</protein>
<name>A0AAD5M461_PARTN</name>
<feature type="repeat" description="HEAT" evidence="1">
    <location>
        <begin position="32"/>
        <end position="70"/>
    </location>
</feature>
<evidence type="ECO:0000313" key="4">
    <source>
        <dbReference type="Proteomes" id="UP001196413"/>
    </source>
</evidence>
<dbReference type="PROSITE" id="PS50077">
    <property type="entry name" value="HEAT_REPEAT"/>
    <property type="match status" value="1"/>
</dbReference>
<evidence type="ECO:0000256" key="1">
    <source>
        <dbReference type="PROSITE-ProRule" id="PRU00103"/>
    </source>
</evidence>
<feature type="compositionally biased region" description="Polar residues" evidence="2">
    <location>
        <begin position="192"/>
        <end position="206"/>
    </location>
</feature>
<dbReference type="Gene3D" id="1.25.10.10">
    <property type="entry name" value="Leucine-rich Repeat Variant"/>
    <property type="match status" value="1"/>
</dbReference>
<dbReference type="InterPro" id="IPR011989">
    <property type="entry name" value="ARM-like"/>
</dbReference>
<dbReference type="InterPro" id="IPR016024">
    <property type="entry name" value="ARM-type_fold"/>
</dbReference>
<dbReference type="Proteomes" id="UP001196413">
    <property type="component" value="Unassembled WGS sequence"/>
</dbReference>
<dbReference type="EMBL" id="JAHQIW010000948">
    <property type="protein sequence ID" value="KAJ1350825.1"/>
    <property type="molecule type" value="Genomic_DNA"/>
</dbReference>
<dbReference type="AlphaFoldDB" id="A0AAD5M461"/>
<feature type="compositionally biased region" description="Polar residues" evidence="2">
    <location>
        <begin position="287"/>
        <end position="302"/>
    </location>
</feature>
<dbReference type="PANTHER" id="PTHR12984">
    <property type="entry name" value="SCY1-RELATED S/T PROTEIN KINASE-LIKE"/>
    <property type="match status" value="1"/>
</dbReference>
<accession>A0AAD5M461</accession>
<keyword evidence="4" id="KW-1185">Reference proteome</keyword>
<sequence length="347" mass="37243">MKDPFTPARMAAVLALSATQQFYSLLEVANRVIPALSPLTCDPEKQVRDQAFKAIKGFMENLEKASENPDLIPEIEAHVKAGGRSLLSSDKVWTFHNGQVWALKSLSGKFYKGKIPQEINSSTTPESGEGSVTTTSATAIPTSENISRSDVDGWGDLEDNVADLDIDSADDWADALEPIKVDEPDEDCWTSGWESTKPSSTITASSKVPPKKISTGEKKPVGKLKLVTAKAKKANDDIDSLLGIVPDSSSTWSGTFNPSVQKSANVTSGWDDFGNGEVNDWKSDSASLAKSIGPTNLGGNDTATRRAEVPPPNRTRRKDVVVGKKVVSSSAKSSATEPKTLDGFEDW</sequence>
<feature type="region of interest" description="Disordered" evidence="2">
    <location>
        <begin position="287"/>
        <end position="347"/>
    </location>
</feature>
<evidence type="ECO:0000313" key="3">
    <source>
        <dbReference type="EMBL" id="KAJ1350825.1"/>
    </source>
</evidence>
<dbReference type="PANTHER" id="PTHR12984:SF3">
    <property type="entry name" value="N-TERMINAL KINASE-LIKE PROTEIN"/>
    <property type="match status" value="1"/>
</dbReference>
<proteinExistence type="predicted"/>
<evidence type="ECO:0000256" key="2">
    <source>
        <dbReference type="SAM" id="MobiDB-lite"/>
    </source>
</evidence>
<dbReference type="InterPro" id="IPR051177">
    <property type="entry name" value="CIK-Related_Protein"/>
</dbReference>
<feature type="compositionally biased region" description="Low complexity" evidence="2">
    <location>
        <begin position="323"/>
        <end position="335"/>
    </location>
</feature>
<organism evidence="3 4">
    <name type="scientific">Parelaphostrongylus tenuis</name>
    <name type="common">Meningeal worm</name>
    <dbReference type="NCBI Taxonomy" id="148309"/>
    <lineage>
        <taxon>Eukaryota</taxon>
        <taxon>Metazoa</taxon>
        <taxon>Ecdysozoa</taxon>
        <taxon>Nematoda</taxon>
        <taxon>Chromadorea</taxon>
        <taxon>Rhabditida</taxon>
        <taxon>Rhabditina</taxon>
        <taxon>Rhabditomorpha</taxon>
        <taxon>Strongyloidea</taxon>
        <taxon>Metastrongylidae</taxon>
        <taxon>Parelaphostrongylus</taxon>
    </lineage>
</organism>
<feature type="region of interest" description="Disordered" evidence="2">
    <location>
        <begin position="183"/>
        <end position="217"/>
    </location>
</feature>